<dbReference type="InParanoid" id="J4G0Q1"/>
<dbReference type="PANTHER" id="PTHR47093:SF1">
    <property type="entry name" value="PROTEIN JSN1-RELATED"/>
    <property type="match status" value="1"/>
</dbReference>
<dbReference type="InterPro" id="IPR016024">
    <property type="entry name" value="ARM-type_fold"/>
</dbReference>
<evidence type="ECO:0000256" key="2">
    <source>
        <dbReference type="PROSITE-ProRule" id="PRU00176"/>
    </source>
</evidence>
<dbReference type="SUPFAM" id="SSF48371">
    <property type="entry name" value="ARM repeat"/>
    <property type="match status" value="1"/>
</dbReference>
<dbReference type="PROSITE" id="PS50303">
    <property type="entry name" value="PUM_HD"/>
    <property type="match status" value="1"/>
</dbReference>
<proteinExistence type="predicted"/>
<feature type="compositionally biased region" description="Polar residues" evidence="4">
    <location>
        <begin position="530"/>
        <end position="552"/>
    </location>
</feature>
<dbReference type="InterPro" id="IPR035979">
    <property type="entry name" value="RBD_domain_sf"/>
</dbReference>
<feature type="region of interest" description="Disordered" evidence="4">
    <location>
        <begin position="1105"/>
        <end position="1124"/>
    </location>
</feature>
<dbReference type="InterPro" id="IPR011989">
    <property type="entry name" value="ARM-like"/>
</dbReference>
<feature type="compositionally biased region" description="Low complexity" evidence="4">
    <location>
        <begin position="1"/>
        <end position="13"/>
    </location>
</feature>
<dbReference type="SMART" id="SM00360">
    <property type="entry name" value="RRM"/>
    <property type="match status" value="2"/>
</dbReference>
<evidence type="ECO:0000259" key="6">
    <source>
        <dbReference type="PROSITE" id="PS50303"/>
    </source>
</evidence>
<dbReference type="GO" id="GO:0003723">
    <property type="term" value="F:RNA binding"/>
    <property type="evidence" value="ECO:0007669"/>
    <property type="project" value="UniProtKB-UniRule"/>
</dbReference>
<name>J4G0Q1_9APHY</name>
<dbReference type="Pfam" id="PF00076">
    <property type="entry name" value="RRM_1"/>
    <property type="match status" value="2"/>
</dbReference>
<dbReference type="InterPro" id="IPR052645">
    <property type="entry name" value="Pumilio_domain_protein"/>
</dbReference>
<feature type="region of interest" description="Disordered" evidence="4">
    <location>
        <begin position="418"/>
        <end position="438"/>
    </location>
</feature>
<dbReference type="Proteomes" id="UP000006352">
    <property type="component" value="Unassembled WGS sequence"/>
</dbReference>
<dbReference type="Gene3D" id="1.25.10.10">
    <property type="entry name" value="Leucine-rich Repeat Variant"/>
    <property type="match status" value="1"/>
</dbReference>
<dbReference type="STRING" id="599839.J4G0Q1"/>
<reference evidence="7 8" key="1">
    <citation type="journal article" date="2012" name="Appl. Environ. Microbiol.">
        <title>Short-read sequencing for genomic analysis of the brown rot fungus Fibroporia radiculosa.</title>
        <authorList>
            <person name="Tang J.D."/>
            <person name="Perkins A.D."/>
            <person name="Sonstegard T.S."/>
            <person name="Schroeder S.G."/>
            <person name="Burgess S.C."/>
            <person name="Diehl S.V."/>
        </authorList>
    </citation>
    <scope>NUCLEOTIDE SEQUENCE [LARGE SCALE GENOMIC DNA]</scope>
    <source>
        <strain evidence="7 8">TFFH 294</strain>
    </source>
</reference>
<organism evidence="7 8">
    <name type="scientific">Fibroporia radiculosa</name>
    <dbReference type="NCBI Taxonomy" id="599839"/>
    <lineage>
        <taxon>Eukaryota</taxon>
        <taxon>Fungi</taxon>
        <taxon>Dikarya</taxon>
        <taxon>Basidiomycota</taxon>
        <taxon>Agaricomycotina</taxon>
        <taxon>Agaricomycetes</taxon>
        <taxon>Polyporales</taxon>
        <taxon>Fibroporiaceae</taxon>
        <taxon>Fibroporia</taxon>
    </lineage>
</organism>
<dbReference type="FunFam" id="3.30.70.330:FF:000842">
    <property type="entry name" value="Pumilio domain-containing protein c"/>
    <property type="match status" value="1"/>
</dbReference>
<feature type="repeat" description="Pumilio" evidence="3">
    <location>
        <begin position="882"/>
        <end position="920"/>
    </location>
</feature>
<evidence type="ECO:0000313" key="7">
    <source>
        <dbReference type="EMBL" id="CCL98953.1"/>
    </source>
</evidence>
<dbReference type="GeneID" id="24093864"/>
<accession>J4G0Q1</accession>
<keyword evidence="2" id="KW-0694">RNA-binding</keyword>
<dbReference type="PROSITE" id="PS50102">
    <property type="entry name" value="RRM"/>
    <property type="match status" value="2"/>
</dbReference>
<evidence type="ECO:0000256" key="4">
    <source>
        <dbReference type="SAM" id="MobiDB-lite"/>
    </source>
</evidence>
<feature type="region of interest" description="Disordered" evidence="4">
    <location>
        <begin position="1"/>
        <end position="32"/>
    </location>
</feature>
<evidence type="ECO:0000256" key="1">
    <source>
        <dbReference type="ARBA" id="ARBA00022737"/>
    </source>
</evidence>
<feature type="domain" description="RRM" evidence="5">
    <location>
        <begin position="441"/>
        <end position="519"/>
    </location>
</feature>
<sequence>MSLSASDSNSAFSRVTSGKTPPPAPSAAYAKRARALEAEGGIGARYRPPALRALASGGSPPNDLSSTTAATDDTNTLPSTSYPAGFRRARAGTLPSNVQLAAQRFAAASSTLNSSAAAAVAAASTESFSDELQRQNFVTPSASAASARPGLRHSTSAASSVASSVLTERNSRLRSGSLTLPSGGLSNAFGPSIFSTSWLSSRNGSLPVLDDLRSVNSMDSRDDDFDVHTLDYLGLDETLRHPPAATISELRNQAQAAIAGNLAANPSRLRATTVSNPYHLRPSAGASLLPTPNAHEEEEMYDEEIYHRQGLDVYQEPDNSYLSSGYIPKGFKHGDHLSVGLGSRPRAISVGNLDDTTRALHRRVAPSDAQSAYASDLSIQTGLGGILRNDKAAARGGISPSVHFPNGELSRTSSYLAAPSTQNRATSPKSEGSTQMQTPTRSLWIGNLDSSVTSEQLIHVFAPYGAIESLRLLPEKECGFVNFVDQADAIRAKEDVLNRLGGDIGMPNGQTVRIGFGKADSAPVAPAKGTNLNSPSATSPGGTLGKSSSNNAGLAGMDAQLQSTPTRALWIGSIPSTTTPATILSVFSPYGPIESARVLTHKNCGFINFERLDDAVRARKALNGRDVLGSDVGAIRIGFAKVPVKNGSDTSNGQDESAGLNVQGIGDLSVGATIHALRNIKGATTIPVDQQVLSGAVENYRSNLLLSMIASGAHSGGYDSTGKPVGWSASVTEQQMIMKELSGGSPDAEADIQALAEFRPPTMYYTTIPLVSERPHNRRWDASKLRELRKRLDTSTISTEEIDSVAADFLDGEIVDLASDWLGNTVVQKLFEKCSPGPRLAMLERISPHLAMIGIHKNGTWAAQKIIECVQTPDEVALVTLNLRPYVPPLLLDQFGNYVVQCCLRFGAPSTDFLFDAMVDRLWEIAQGRFGARSMRACLESGHITLNQQRRIATAVILNSIPLATNPNGALLLTWLLDTSSFPSRYNLLAPRFTPHLSHLCTHKLASLTVLRIVNQKVEPEASSQIVDALFSSPGDHVLTDVLGDQVNGVAVVHKILTSPFIDPAQRPSYVEATKRVLIELKVIATQAYRRLIEEVGLPVPNLQPTYTTNAPQPNSKNKYTSQSNYALPGLPAGYPSNDQGLASMMAALQMGGQNAASGPPRLQIDPAYGQNGVGPVGGRGRSPNPASAFSPSTDPFNPFAMRSPDMASPRTNGSRRNGGVPPSAAPSTIPFGVQSPGLAQTAGLMGISQPTYNNMTPQSVPPHVYQAYMYQMYQQQNSPNMGAFHA</sequence>
<feature type="region of interest" description="Disordered" evidence="4">
    <location>
        <begin position="51"/>
        <end position="84"/>
    </location>
</feature>
<dbReference type="SMART" id="SM00025">
    <property type="entry name" value="Pumilio"/>
    <property type="match status" value="6"/>
</dbReference>
<feature type="compositionally biased region" description="Low complexity" evidence="4">
    <location>
        <begin position="62"/>
        <end position="77"/>
    </location>
</feature>
<dbReference type="CDD" id="cd00590">
    <property type="entry name" value="RRM_SF"/>
    <property type="match status" value="1"/>
</dbReference>
<gene>
    <name evidence="7" type="ORF">FIBRA_00961</name>
</gene>
<dbReference type="InterPro" id="IPR001313">
    <property type="entry name" value="Pumilio_RNA-bd_rpt"/>
</dbReference>
<dbReference type="GO" id="GO:0000288">
    <property type="term" value="P:nuclear-transcribed mRNA catabolic process, deadenylation-dependent decay"/>
    <property type="evidence" value="ECO:0007669"/>
    <property type="project" value="TreeGrafter"/>
</dbReference>
<dbReference type="RefSeq" id="XP_012178236.1">
    <property type="nucleotide sequence ID" value="XM_012322846.1"/>
</dbReference>
<dbReference type="PROSITE" id="PS50302">
    <property type="entry name" value="PUM"/>
    <property type="match status" value="2"/>
</dbReference>
<feature type="domain" description="RRM" evidence="5">
    <location>
        <begin position="567"/>
        <end position="642"/>
    </location>
</feature>
<dbReference type="OrthoDB" id="2017782at2759"/>
<dbReference type="PANTHER" id="PTHR47093">
    <property type="entry name" value="PROTEIN JSN1-RELATED"/>
    <property type="match status" value="1"/>
</dbReference>
<protein>
    <recommendedName>
        <fullName evidence="9">PUM-HD domain-containing protein</fullName>
    </recommendedName>
</protein>
<feature type="region of interest" description="Disordered" evidence="4">
    <location>
        <begin position="140"/>
        <end position="166"/>
    </location>
</feature>
<feature type="domain" description="PUM-HD" evidence="6">
    <location>
        <begin position="747"/>
        <end position="1100"/>
    </location>
</feature>
<evidence type="ECO:0000256" key="3">
    <source>
        <dbReference type="PROSITE-ProRule" id="PRU00317"/>
    </source>
</evidence>
<dbReference type="SUPFAM" id="SSF54928">
    <property type="entry name" value="RNA-binding domain, RBD"/>
    <property type="match status" value="2"/>
</dbReference>
<feature type="region of interest" description="Disordered" evidence="4">
    <location>
        <begin position="1178"/>
        <end position="1229"/>
    </location>
</feature>
<feature type="compositionally biased region" description="Polar residues" evidence="4">
    <location>
        <begin position="1186"/>
        <end position="1196"/>
    </location>
</feature>
<dbReference type="InterPro" id="IPR012677">
    <property type="entry name" value="Nucleotide-bd_a/b_plait_sf"/>
</dbReference>
<dbReference type="FunFam" id="3.30.70.330:FF:000486">
    <property type="entry name" value="Pumilio domain-containing protein c"/>
    <property type="match status" value="1"/>
</dbReference>
<dbReference type="InterPro" id="IPR000504">
    <property type="entry name" value="RRM_dom"/>
</dbReference>
<feature type="repeat" description="Pumilio" evidence="3">
    <location>
        <begin position="808"/>
        <end position="844"/>
    </location>
</feature>
<feature type="compositionally biased region" description="Low complexity" evidence="4">
    <location>
        <begin position="154"/>
        <end position="165"/>
    </location>
</feature>
<feature type="region of interest" description="Disordered" evidence="4">
    <location>
        <begin position="525"/>
        <end position="554"/>
    </location>
</feature>
<evidence type="ECO:0000313" key="8">
    <source>
        <dbReference type="Proteomes" id="UP000006352"/>
    </source>
</evidence>
<keyword evidence="1" id="KW-0677">Repeat</keyword>
<evidence type="ECO:0008006" key="9">
    <source>
        <dbReference type="Google" id="ProtNLM"/>
    </source>
</evidence>
<evidence type="ECO:0000259" key="5">
    <source>
        <dbReference type="PROSITE" id="PS50102"/>
    </source>
</evidence>
<keyword evidence="8" id="KW-1185">Reference proteome</keyword>
<dbReference type="Pfam" id="PF00806">
    <property type="entry name" value="PUF"/>
    <property type="match status" value="2"/>
</dbReference>
<dbReference type="Gene3D" id="3.30.70.330">
    <property type="match status" value="2"/>
</dbReference>
<dbReference type="HOGENOM" id="CLU_005652_1_0_1"/>
<dbReference type="EMBL" id="HE796907">
    <property type="protein sequence ID" value="CCL98953.1"/>
    <property type="molecule type" value="Genomic_DNA"/>
</dbReference>
<dbReference type="InterPro" id="IPR033133">
    <property type="entry name" value="PUM-HD"/>
</dbReference>